<dbReference type="EMBL" id="QQAV01000008">
    <property type="protein sequence ID" value="RDI21979.1"/>
    <property type="molecule type" value="Genomic_DNA"/>
</dbReference>
<dbReference type="OrthoDB" id="254168at2"/>
<organism evidence="2 3">
    <name type="scientific">Pseudacidovorax intermedius</name>
    <dbReference type="NCBI Taxonomy" id="433924"/>
    <lineage>
        <taxon>Bacteria</taxon>
        <taxon>Pseudomonadati</taxon>
        <taxon>Pseudomonadota</taxon>
        <taxon>Betaproteobacteria</taxon>
        <taxon>Burkholderiales</taxon>
        <taxon>Comamonadaceae</taxon>
        <taxon>Pseudacidovorax</taxon>
    </lineage>
</organism>
<keyword evidence="3" id="KW-1185">Reference proteome</keyword>
<evidence type="ECO:0000313" key="2">
    <source>
        <dbReference type="EMBL" id="RDI21979.1"/>
    </source>
</evidence>
<dbReference type="Pfam" id="PF06884">
    <property type="entry name" value="DUF1264"/>
    <property type="match status" value="1"/>
</dbReference>
<gene>
    <name evidence="2" type="ORF">DFR41_108103</name>
</gene>
<dbReference type="PROSITE" id="PS51257">
    <property type="entry name" value="PROKAR_LIPOPROTEIN"/>
    <property type="match status" value="1"/>
</dbReference>
<feature type="compositionally biased region" description="Basic and acidic residues" evidence="1">
    <location>
        <begin position="199"/>
        <end position="208"/>
    </location>
</feature>
<evidence type="ECO:0000256" key="1">
    <source>
        <dbReference type="SAM" id="MobiDB-lite"/>
    </source>
</evidence>
<protein>
    <submittedName>
        <fullName evidence="2">Uncharacterized protein DUF1264</fullName>
    </submittedName>
</protein>
<dbReference type="Proteomes" id="UP000255265">
    <property type="component" value="Unassembled WGS sequence"/>
</dbReference>
<dbReference type="PANTHER" id="PTHR31360">
    <property type="match status" value="1"/>
</dbReference>
<comment type="caution">
    <text evidence="2">The sequence shown here is derived from an EMBL/GenBank/DDBJ whole genome shotgun (WGS) entry which is preliminary data.</text>
</comment>
<dbReference type="RefSeq" id="WP_114803893.1">
    <property type="nucleotide sequence ID" value="NZ_QQAV01000008.1"/>
</dbReference>
<sequence length="256" mass="27882">MARRLPALAAALLLGACGDHEAPSPVQAPGESRSSTDLMLETGASALQGKAPLQALNLYLDGFHFYSGRMDGQMEAHHYCSRLNDEVSQCVIYDGNRADAKIMGVEYIVSRRLFEGLPDAEKALWHSHVHEVKSGQLVAPGVPDVAETALMKDLVDTYGKTFHTWHTDQDKELPVGVPQLMMGFTADGQLRPELLKERDERLGIDSTRKRASRESLPLPPIAEGADAWQRGPPLQITDPTGRGHHPSEAGAGHAPR</sequence>
<reference evidence="2 3" key="1">
    <citation type="submission" date="2018-07" db="EMBL/GenBank/DDBJ databases">
        <title>Genomic Encyclopedia of Type Strains, Phase IV (KMG-IV): sequencing the most valuable type-strain genomes for metagenomic binning, comparative biology and taxonomic classification.</title>
        <authorList>
            <person name="Goeker M."/>
        </authorList>
    </citation>
    <scope>NUCLEOTIDE SEQUENCE [LARGE SCALE GENOMIC DNA]</scope>
    <source>
        <strain evidence="2 3">DSM 21352</strain>
    </source>
</reference>
<name>A0A370FA41_9BURK</name>
<dbReference type="PANTHER" id="PTHR31360:SF0">
    <property type="entry name" value="OIL BODY-ASSOCIATED PROTEIN 1B"/>
    <property type="match status" value="1"/>
</dbReference>
<proteinExistence type="predicted"/>
<dbReference type="InterPro" id="IPR010686">
    <property type="entry name" value="OBAP-like"/>
</dbReference>
<dbReference type="AlphaFoldDB" id="A0A370FA41"/>
<evidence type="ECO:0000313" key="3">
    <source>
        <dbReference type="Proteomes" id="UP000255265"/>
    </source>
</evidence>
<feature type="region of interest" description="Disordered" evidence="1">
    <location>
        <begin position="199"/>
        <end position="256"/>
    </location>
</feature>
<accession>A0A370FA41</accession>